<reference evidence="2 3" key="1">
    <citation type="submission" date="2023-02" db="EMBL/GenBank/DDBJ databases">
        <title>Genome sequence of Mucilaginibacter jinjuensis strain KACC 16571.</title>
        <authorList>
            <person name="Kim S."/>
            <person name="Heo J."/>
            <person name="Kwon S.-W."/>
        </authorList>
    </citation>
    <scope>NUCLEOTIDE SEQUENCE [LARGE SCALE GENOMIC DNA]</scope>
    <source>
        <strain evidence="2 3">KACC 16571</strain>
    </source>
</reference>
<proteinExistence type="predicted"/>
<accession>A0ABY7TB57</accession>
<gene>
    <name evidence="2" type="ORF">PQO05_05760</name>
</gene>
<organism evidence="2 3">
    <name type="scientific">Mucilaginibacter jinjuensis</name>
    <dbReference type="NCBI Taxonomy" id="1176721"/>
    <lineage>
        <taxon>Bacteria</taxon>
        <taxon>Pseudomonadati</taxon>
        <taxon>Bacteroidota</taxon>
        <taxon>Sphingobacteriia</taxon>
        <taxon>Sphingobacteriales</taxon>
        <taxon>Sphingobacteriaceae</taxon>
        <taxon>Mucilaginibacter</taxon>
    </lineage>
</organism>
<dbReference type="Proteomes" id="UP001216139">
    <property type="component" value="Chromosome"/>
</dbReference>
<name>A0ABY7TB57_9SPHI</name>
<dbReference type="EMBL" id="CP117167">
    <property type="protein sequence ID" value="WCT13438.1"/>
    <property type="molecule type" value="Genomic_DNA"/>
</dbReference>
<dbReference type="RefSeq" id="WP_273631728.1">
    <property type="nucleotide sequence ID" value="NZ_CP117167.1"/>
</dbReference>
<evidence type="ECO:0000313" key="3">
    <source>
        <dbReference type="Proteomes" id="UP001216139"/>
    </source>
</evidence>
<sequence>MTSSGIPAATMLPPFSPTPGPNINDSIAGRNNARVMFYHNDRIARTHQQIEPQHQPFYIRGK</sequence>
<feature type="region of interest" description="Disordered" evidence="1">
    <location>
        <begin position="1"/>
        <end position="26"/>
    </location>
</feature>
<evidence type="ECO:0000256" key="1">
    <source>
        <dbReference type="SAM" id="MobiDB-lite"/>
    </source>
</evidence>
<keyword evidence="3" id="KW-1185">Reference proteome</keyword>
<protein>
    <submittedName>
        <fullName evidence="2">Uncharacterized protein</fullName>
    </submittedName>
</protein>
<evidence type="ECO:0000313" key="2">
    <source>
        <dbReference type="EMBL" id="WCT13438.1"/>
    </source>
</evidence>